<gene>
    <name evidence="1" type="ORF">MNBD_UNCLBAC01-1</name>
</gene>
<proteinExistence type="predicted"/>
<dbReference type="EMBL" id="UOGJ01000091">
    <property type="protein sequence ID" value="VAX36302.1"/>
    <property type="molecule type" value="Genomic_DNA"/>
</dbReference>
<accession>A0A3B1D6I3</accession>
<name>A0A3B1D6I3_9ZZZZ</name>
<evidence type="ECO:0000313" key="1">
    <source>
        <dbReference type="EMBL" id="VAX36302.1"/>
    </source>
</evidence>
<dbReference type="AlphaFoldDB" id="A0A3B1D6I3"/>
<feature type="non-terminal residue" evidence="1">
    <location>
        <position position="1"/>
    </location>
</feature>
<organism evidence="1">
    <name type="scientific">hydrothermal vent metagenome</name>
    <dbReference type="NCBI Taxonomy" id="652676"/>
    <lineage>
        <taxon>unclassified sequences</taxon>
        <taxon>metagenomes</taxon>
        <taxon>ecological metagenomes</taxon>
    </lineage>
</organism>
<reference evidence="1" key="1">
    <citation type="submission" date="2018-06" db="EMBL/GenBank/DDBJ databases">
        <authorList>
            <person name="Zhirakovskaya E."/>
        </authorList>
    </citation>
    <scope>NUCLEOTIDE SEQUENCE</scope>
</reference>
<sequence length="48" mass="5536">THELLLRIGVAIDNFFCGSDEHRGILGRFSRKVNSYFKIFSDYKAVSK</sequence>
<protein>
    <submittedName>
        <fullName evidence="1">Uncharacterized protein</fullName>
    </submittedName>
</protein>